<feature type="transmembrane region" description="Helical" evidence="5">
    <location>
        <begin position="275"/>
        <end position="294"/>
    </location>
</feature>
<dbReference type="Proteomes" id="UP000051221">
    <property type="component" value="Unassembled WGS sequence"/>
</dbReference>
<evidence type="ECO:0000313" key="8">
    <source>
        <dbReference type="Proteomes" id="UP000051221"/>
    </source>
</evidence>
<protein>
    <recommendedName>
        <fullName evidence="6">EamA domain-containing protein</fullName>
    </recommendedName>
</protein>
<feature type="transmembrane region" description="Helical" evidence="5">
    <location>
        <begin position="65"/>
        <end position="86"/>
    </location>
</feature>
<evidence type="ECO:0000256" key="3">
    <source>
        <dbReference type="ARBA" id="ARBA00022989"/>
    </source>
</evidence>
<name>A0A0Q2MGW6_VIBFU</name>
<feature type="transmembrane region" description="Helical" evidence="5">
    <location>
        <begin position="212"/>
        <end position="234"/>
    </location>
</feature>
<evidence type="ECO:0000259" key="6">
    <source>
        <dbReference type="Pfam" id="PF00892"/>
    </source>
</evidence>
<gene>
    <name evidence="7" type="ORF">AMR76_05550</name>
</gene>
<evidence type="ECO:0000313" key="7">
    <source>
        <dbReference type="EMBL" id="KQH87185.1"/>
    </source>
</evidence>
<evidence type="ECO:0000256" key="2">
    <source>
        <dbReference type="ARBA" id="ARBA00022692"/>
    </source>
</evidence>
<dbReference type="InterPro" id="IPR037185">
    <property type="entry name" value="EmrE-like"/>
</dbReference>
<feature type="transmembrane region" description="Helical" evidence="5">
    <location>
        <begin position="179"/>
        <end position="200"/>
    </location>
</feature>
<dbReference type="AlphaFoldDB" id="A0A0Q2MGW6"/>
<dbReference type="SUPFAM" id="SSF103481">
    <property type="entry name" value="Multidrug resistance efflux transporter EmrE"/>
    <property type="match status" value="2"/>
</dbReference>
<accession>A0A0Q2MGW6</accession>
<comment type="caution">
    <text evidence="7">The sequence shown here is derived from an EMBL/GenBank/DDBJ whole genome shotgun (WGS) entry which is preliminary data.</text>
</comment>
<keyword evidence="2 5" id="KW-0812">Transmembrane</keyword>
<feature type="transmembrane region" description="Helical" evidence="5">
    <location>
        <begin position="27"/>
        <end position="53"/>
    </location>
</feature>
<feature type="domain" description="EamA" evidence="6">
    <location>
        <begin position="8"/>
        <end position="137"/>
    </location>
</feature>
<dbReference type="GeneID" id="50537636"/>
<dbReference type="InParanoid" id="A0A0Q2MGW6"/>
<dbReference type="OMA" id="EINFWTF"/>
<evidence type="ECO:0000256" key="5">
    <source>
        <dbReference type="SAM" id="Phobius"/>
    </source>
</evidence>
<sequence length="305" mass="33331">MPNKFLPVVFMLSSTASLSVTGLLTKYLTTAIPVSLLSFLRFAVPALILWAVLSMTRLNVPNRAMWKPLAVRAICLATCQLCFIYSLQHLSLVESVVLFSTGPLFIPLLEKLIFGVRMPWATVLGLVATFCGVLLLSGNVAQIEWRPELMAGLFAGLFNAGSQLSLYRASKSSMRSAEINVWSFTMAAVLLLPMLSMVPWHDAHQVVFDRHLALIAVTMVAVSLLVINTQVFRAKAYRLAASGSQLAPLIFTNLLFTAALQLLFFNVTYTPAQKLGLALIIVATVSTSVLPKLWKAAVTHKLHSA</sequence>
<feature type="transmembrane region" description="Helical" evidence="5">
    <location>
        <begin position="246"/>
        <end position="269"/>
    </location>
</feature>
<feature type="transmembrane region" description="Helical" evidence="5">
    <location>
        <begin position="92"/>
        <end position="109"/>
    </location>
</feature>
<evidence type="ECO:0000256" key="4">
    <source>
        <dbReference type="ARBA" id="ARBA00023136"/>
    </source>
</evidence>
<dbReference type="EMBL" id="LKHS01000004">
    <property type="protein sequence ID" value="KQH87185.1"/>
    <property type="molecule type" value="Genomic_DNA"/>
</dbReference>
<dbReference type="InterPro" id="IPR000620">
    <property type="entry name" value="EamA_dom"/>
</dbReference>
<keyword evidence="8" id="KW-1185">Reference proteome</keyword>
<organism evidence="7 8">
    <name type="scientific">Vibrio furnissii</name>
    <dbReference type="NCBI Taxonomy" id="29494"/>
    <lineage>
        <taxon>Bacteria</taxon>
        <taxon>Pseudomonadati</taxon>
        <taxon>Pseudomonadota</taxon>
        <taxon>Gammaproteobacteria</taxon>
        <taxon>Vibrionales</taxon>
        <taxon>Vibrionaceae</taxon>
        <taxon>Vibrio</taxon>
    </lineage>
</organism>
<keyword evidence="4 5" id="KW-0472">Membrane</keyword>
<dbReference type="Pfam" id="PF00892">
    <property type="entry name" value="EamA"/>
    <property type="match status" value="1"/>
</dbReference>
<dbReference type="GO" id="GO:0016020">
    <property type="term" value="C:membrane"/>
    <property type="evidence" value="ECO:0007669"/>
    <property type="project" value="UniProtKB-SubCell"/>
</dbReference>
<reference evidence="7 8" key="1">
    <citation type="submission" date="2015-08" db="EMBL/GenBank/DDBJ databases">
        <title>Antibacterial properties of a collection of Vibrionaceae strains.</title>
        <authorList>
            <person name="Giubergia S."/>
        </authorList>
    </citation>
    <scope>NUCLEOTIDE SEQUENCE [LARGE SCALE GENOMIC DNA]</scope>
    <source>
        <strain evidence="7 8">S0821</strain>
    </source>
</reference>
<feature type="transmembrane region" description="Helical" evidence="5">
    <location>
        <begin position="121"/>
        <end position="143"/>
    </location>
</feature>
<proteinExistence type="predicted"/>
<dbReference type="PANTHER" id="PTHR22911:SF6">
    <property type="entry name" value="SOLUTE CARRIER FAMILY 35 MEMBER G1"/>
    <property type="match status" value="1"/>
</dbReference>
<dbReference type="PANTHER" id="PTHR22911">
    <property type="entry name" value="ACYL-MALONYL CONDENSING ENZYME-RELATED"/>
    <property type="match status" value="1"/>
</dbReference>
<comment type="subcellular location">
    <subcellularLocation>
        <location evidence="1">Membrane</location>
        <topology evidence="1">Multi-pass membrane protein</topology>
    </subcellularLocation>
</comment>
<dbReference type="RefSeq" id="WP_004727589.1">
    <property type="nucleotide sequence ID" value="NZ_CABLCD010000014.1"/>
</dbReference>
<evidence type="ECO:0000256" key="1">
    <source>
        <dbReference type="ARBA" id="ARBA00004141"/>
    </source>
</evidence>
<keyword evidence="3 5" id="KW-1133">Transmembrane helix</keyword>